<dbReference type="InterPro" id="IPR001223">
    <property type="entry name" value="Glyco_hydro18_cat"/>
</dbReference>
<dbReference type="PROSITE" id="PS01095">
    <property type="entry name" value="GH18_1"/>
    <property type="match status" value="1"/>
</dbReference>
<keyword evidence="7" id="KW-0843">Virulence</keyword>
<dbReference type="InterPro" id="IPR029070">
    <property type="entry name" value="Chitinase_insertion_sf"/>
</dbReference>
<dbReference type="InterPro" id="IPR017853">
    <property type="entry name" value="GH"/>
</dbReference>
<keyword evidence="13" id="KW-0732">Signal</keyword>
<dbReference type="Gene3D" id="3.20.20.80">
    <property type="entry name" value="Glycosidases"/>
    <property type="match status" value="1"/>
</dbReference>
<keyword evidence="8" id="KW-0119">Carbohydrate metabolism</keyword>
<dbReference type="InterPro" id="IPR036779">
    <property type="entry name" value="LysM_dom_sf"/>
</dbReference>
<dbReference type="SUPFAM" id="SSF51445">
    <property type="entry name" value="(Trans)glycosidases"/>
    <property type="match status" value="1"/>
</dbReference>
<dbReference type="SUPFAM" id="SSF54106">
    <property type="entry name" value="LysM domain"/>
    <property type="match status" value="2"/>
</dbReference>
<dbReference type="CDD" id="cd00035">
    <property type="entry name" value="ChtBD1"/>
    <property type="match status" value="1"/>
</dbReference>
<dbReference type="CDD" id="cd00118">
    <property type="entry name" value="LysM"/>
    <property type="match status" value="2"/>
</dbReference>
<evidence type="ECO:0000256" key="10">
    <source>
        <dbReference type="ARBA" id="ARBA00023326"/>
    </source>
</evidence>
<proteinExistence type="inferred from homology"/>
<feature type="domain" description="GH18" evidence="15">
    <location>
        <begin position="498"/>
        <end position="852"/>
    </location>
</feature>
<dbReference type="PROSITE" id="PS51782">
    <property type="entry name" value="LYSM"/>
    <property type="match status" value="2"/>
</dbReference>
<dbReference type="CDD" id="cd02878">
    <property type="entry name" value="GH18_zymocin_alpha"/>
    <property type="match status" value="1"/>
</dbReference>
<evidence type="ECO:0000259" key="15">
    <source>
        <dbReference type="PROSITE" id="PS51910"/>
    </source>
</evidence>
<keyword evidence="9 11" id="KW-0326">Glycosidase</keyword>
<comment type="catalytic activity">
    <reaction evidence="1">
        <text>Random endo-hydrolysis of N-acetyl-beta-D-glucosaminide (1-&gt;4)-beta-linkages in chitin and chitodextrins.</text>
        <dbReference type="EC" id="3.2.1.14"/>
    </reaction>
</comment>
<comment type="similarity">
    <text evidence="2">Belongs to the glycosyl hydrolase 18 family. Chitinase class V subfamily.</text>
</comment>
<evidence type="ECO:0000256" key="3">
    <source>
        <dbReference type="ARBA" id="ARBA00012729"/>
    </source>
</evidence>
<evidence type="ECO:0000256" key="12">
    <source>
        <dbReference type="SAM" id="MobiDB-lite"/>
    </source>
</evidence>
<evidence type="ECO:0000256" key="6">
    <source>
        <dbReference type="ARBA" id="ARBA00023024"/>
    </source>
</evidence>
<evidence type="ECO:0000256" key="9">
    <source>
        <dbReference type="ARBA" id="ARBA00023295"/>
    </source>
</evidence>
<keyword evidence="6" id="KW-0146">Chitin degradation</keyword>
<feature type="domain" description="LysM" evidence="14">
    <location>
        <begin position="292"/>
        <end position="336"/>
    </location>
</feature>
<feature type="signal peptide" evidence="13">
    <location>
        <begin position="1"/>
        <end position="22"/>
    </location>
</feature>
<reference evidence="16 17" key="1">
    <citation type="submission" date="2024-07" db="EMBL/GenBank/DDBJ databases">
        <title>Section-level genome sequencing and comparative genomics of Aspergillus sections Usti and Cavernicolus.</title>
        <authorList>
            <consortium name="Lawrence Berkeley National Laboratory"/>
            <person name="Nybo J.L."/>
            <person name="Vesth T.C."/>
            <person name="Theobald S."/>
            <person name="Frisvad J.C."/>
            <person name="Larsen T.O."/>
            <person name="Kjaerboelling I."/>
            <person name="Rothschild-Mancinelli K."/>
            <person name="Lyhne E.K."/>
            <person name="Kogle M.E."/>
            <person name="Barry K."/>
            <person name="Clum A."/>
            <person name="Na H."/>
            <person name="Ledsgaard L."/>
            <person name="Lin J."/>
            <person name="Lipzen A."/>
            <person name="Kuo A."/>
            <person name="Riley R."/>
            <person name="Mondo S."/>
            <person name="Labutti K."/>
            <person name="Haridas S."/>
            <person name="Pangalinan J."/>
            <person name="Salamov A.A."/>
            <person name="Simmons B.A."/>
            <person name="Magnuson J.K."/>
            <person name="Chen J."/>
            <person name="Drula E."/>
            <person name="Henrissat B."/>
            <person name="Wiebenga A."/>
            <person name="Lubbers R.J."/>
            <person name="Gomes A.C."/>
            <person name="Makela M.R."/>
            <person name="Stajich J."/>
            <person name="Grigoriev I.V."/>
            <person name="Mortensen U.H."/>
            <person name="De Vries R.P."/>
            <person name="Baker S.E."/>
            <person name="Andersen M.R."/>
        </authorList>
    </citation>
    <scope>NUCLEOTIDE SEQUENCE [LARGE SCALE GENOMIC DNA]</scope>
    <source>
        <strain evidence="16 17">CBS 588.65</strain>
    </source>
</reference>
<evidence type="ECO:0000256" key="11">
    <source>
        <dbReference type="RuleBase" id="RU000489"/>
    </source>
</evidence>
<dbReference type="Gene3D" id="3.10.50.10">
    <property type="match status" value="1"/>
</dbReference>
<evidence type="ECO:0000256" key="1">
    <source>
        <dbReference type="ARBA" id="ARBA00000822"/>
    </source>
</evidence>
<feature type="compositionally biased region" description="Pro residues" evidence="12">
    <location>
        <begin position="1000"/>
        <end position="1025"/>
    </location>
</feature>
<feature type="region of interest" description="Disordered" evidence="12">
    <location>
        <begin position="1174"/>
        <end position="1207"/>
    </location>
</feature>
<accession>A0ABR4H051</accession>
<feature type="compositionally biased region" description="Low complexity" evidence="12">
    <location>
        <begin position="1191"/>
        <end position="1204"/>
    </location>
</feature>
<evidence type="ECO:0000259" key="14">
    <source>
        <dbReference type="PROSITE" id="PS51782"/>
    </source>
</evidence>
<feature type="chain" id="PRO_5046579377" description="chitinase" evidence="13">
    <location>
        <begin position="23"/>
        <end position="1335"/>
    </location>
</feature>
<evidence type="ECO:0000313" key="17">
    <source>
        <dbReference type="Proteomes" id="UP001610334"/>
    </source>
</evidence>
<dbReference type="InterPro" id="IPR053214">
    <property type="entry name" value="LysM12-like"/>
</dbReference>
<dbReference type="PANTHER" id="PTHR47700">
    <property type="entry name" value="V CHITINASE, PUTATIVE (AFU_ORTHOLOGUE AFUA_6G13720)-RELATED"/>
    <property type="match status" value="1"/>
</dbReference>
<dbReference type="Proteomes" id="UP001610334">
    <property type="component" value="Unassembled WGS sequence"/>
</dbReference>
<gene>
    <name evidence="16" type="ORF">BJX63DRAFT_41278</name>
</gene>
<evidence type="ECO:0000256" key="13">
    <source>
        <dbReference type="SAM" id="SignalP"/>
    </source>
</evidence>
<dbReference type="SMART" id="SM00257">
    <property type="entry name" value="LysM"/>
    <property type="match status" value="2"/>
</dbReference>
<dbReference type="InterPro" id="IPR036861">
    <property type="entry name" value="Endochitinase-like_sf"/>
</dbReference>
<evidence type="ECO:0000313" key="16">
    <source>
        <dbReference type="EMBL" id="KAL2808213.1"/>
    </source>
</evidence>
<dbReference type="SUPFAM" id="SSF54556">
    <property type="entry name" value="Chitinase insertion domain"/>
    <property type="match status" value="1"/>
</dbReference>
<keyword evidence="17" id="KW-1185">Reference proteome</keyword>
<dbReference type="SMART" id="SM00636">
    <property type="entry name" value="Glyco_18"/>
    <property type="match status" value="1"/>
</dbReference>
<dbReference type="EMBL" id="JBFXLT010000118">
    <property type="protein sequence ID" value="KAL2808213.1"/>
    <property type="molecule type" value="Genomic_DNA"/>
</dbReference>
<protein>
    <recommendedName>
        <fullName evidence="3">chitinase</fullName>
        <ecNumber evidence="3">3.2.1.14</ecNumber>
    </recommendedName>
</protein>
<keyword evidence="4" id="KW-0147">Chitin-binding</keyword>
<evidence type="ECO:0000256" key="5">
    <source>
        <dbReference type="ARBA" id="ARBA00022801"/>
    </source>
</evidence>
<evidence type="ECO:0000256" key="7">
    <source>
        <dbReference type="ARBA" id="ARBA00023026"/>
    </source>
</evidence>
<keyword evidence="5 11" id="KW-0378">Hydrolase</keyword>
<dbReference type="InterPro" id="IPR011583">
    <property type="entry name" value="Chitinase_II/V-like_cat"/>
</dbReference>
<dbReference type="EC" id="3.2.1.14" evidence="3"/>
<dbReference type="Pfam" id="PF00704">
    <property type="entry name" value="Glyco_hydro_18"/>
    <property type="match status" value="1"/>
</dbReference>
<dbReference type="PANTHER" id="PTHR47700:SF2">
    <property type="entry name" value="CHITINASE"/>
    <property type="match status" value="1"/>
</dbReference>
<keyword evidence="10" id="KW-0624">Polysaccharide degradation</keyword>
<name>A0ABR4H051_9EURO</name>
<evidence type="ECO:0000256" key="4">
    <source>
        <dbReference type="ARBA" id="ARBA00022669"/>
    </source>
</evidence>
<comment type="caution">
    <text evidence="16">The sequence shown here is derived from an EMBL/GenBank/DDBJ whole genome shotgun (WGS) entry which is preliminary data.</text>
</comment>
<dbReference type="PROSITE" id="PS51910">
    <property type="entry name" value="GH18_2"/>
    <property type="match status" value="1"/>
</dbReference>
<dbReference type="InterPro" id="IPR001579">
    <property type="entry name" value="Glyco_hydro_18_chit_AS"/>
</dbReference>
<dbReference type="Gene3D" id="3.10.350.10">
    <property type="entry name" value="LysM domain"/>
    <property type="match status" value="2"/>
</dbReference>
<dbReference type="InterPro" id="IPR018392">
    <property type="entry name" value="LysM"/>
</dbReference>
<sequence length="1335" mass="143980">MLSRRCLGWLLSIFSFITTSQSFDPFSVSARCPVSCSSPSLQSWSQYHDLSQLASCNQTIVFDLNVYNSVDRPNAHSTLRACSVAHSAEKEPVRAKRQWLSFVTESASNLGTAFQRLTGVADADGVIANVQVVRWDTDGASLDVPSITTAANALAELQSDSRRSRSPLHLLAKSGTSIVGVHIGAQIDEESASRLIQSFLTQEISKAPQAGRTAAQVCGSDSINSRVFGIVADSTGDLASVQRALRQWNDAECLTSSSTGTGWKETVTIVPGTEISVGPSVNGTLSKRDTCEYTQAEPGDGCWALADRCGITQDELKEYNGDAVCDAVQVGDYVCCSPGDLPDFSPQPNPDGSCQTYTIQTGDICDTIANANSMTVDQINYRNGNTWGWMGCQNLNPGNLICLSTGDPPMPAPVENAICGPQVPGTEKPDDMSKLEDLNPCPLNVCCNVWGQCGITEQFCIPSPSDTGAPGTALPGSNGCIASCGMDIVNNDEPPANFMRVGYFEAFNLDRPCLHMLPRHISNSWTHIHFAFAGISESFEVKLGELQDMFDEFKQIRTSKRIVSFGGWSFSTDYDTFPIFREGVTPEQRQHFAHSVVQFVNDNELDGVDFDWEYPGAPDIPGIPPGSPEDGPNYLAFLRLVREALPADKTIGIAAPASYWYLRGFPIAEMSEVVDYIIYMTYDLHGQWDYGNEWAIENCDSGDCLRSHVNRTETRNSLAMVTKAGVPSNKLIIGMALYGRSFKMVEPGCWGPECKFNGPESGAAPGRCTGTQGYISNYEIREIIASNSNVEQYSDEDGDILVYDGTEWVSWLTRSSYNSRVDWIQGLNMGGTSDWAIDLDAAYDVGDGPGSPGGPGEGVVFVSPDIYEEDEPVVQCDVYPCTFVFPPWTLDSPSTISPDPTTITFEEYWSTTQYDEEEDATVTVTVGSITSTVITPSPITVTTIDVWQHTQEEDYDETIIWLTSSIRLPPITLTKTFEPEDGTTTSDPWRPPITWTWSPGPYPVIPTPTGPDPGPGPPPPPPDDYPPSITFSEGPPSPTCNPGDGCGGQCVINCDPIDIGGCFGICGCIGICPPGGNCVGIGCGGGGGGGGGGGEGPTTCSTRETASWCVESCTVKSLPDTSTTTCTEDCTRTFTACTATDSSTTTTTTVTCPAPTDISEDPGEGINVVETSGGGGYTMPPIPTEVDDPEPTTTTTSTTTSNPNPALPTVPPAETPYCFRDHNSDGRYVSFTFDEVNAMIDTICYDISEELSPDNQLGYVLGDPRSLQVYLIWADDQSGCQPRSTMPMGDYCWDTFRQTLLACESLFEPDDWYGAAFIDNSDYGCVEWSAVHDSR</sequence>
<feature type="region of interest" description="Disordered" evidence="12">
    <location>
        <begin position="976"/>
        <end position="1038"/>
    </location>
</feature>
<evidence type="ECO:0000256" key="8">
    <source>
        <dbReference type="ARBA" id="ARBA00023277"/>
    </source>
</evidence>
<dbReference type="SUPFAM" id="SSF57016">
    <property type="entry name" value="Plant lectins/antimicrobial peptides"/>
    <property type="match status" value="1"/>
</dbReference>
<organism evidence="16 17">
    <name type="scientific">Aspergillus granulosus</name>
    <dbReference type="NCBI Taxonomy" id="176169"/>
    <lineage>
        <taxon>Eukaryota</taxon>
        <taxon>Fungi</taxon>
        <taxon>Dikarya</taxon>
        <taxon>Ascomycota</taxon>
        <taxon>Pezizomycotina</taxon>
        <taxon>Eurotiomycetes</taxon>
        <taxon>Eurotiomycetidae</taxon>
        <taxon>Eurotiales</taxon>
        <taxon>Aspergillaceae</taxon>
        <taxon>Aspergillus</taxon>
        <taxon>Aspergillus subgen. Nidulantes</taxon>
    </lineage>
</organism>
<evidence type="ECO:0000256" key="2">
    <source>
        <dbReference type="ARBA" id="ARBA00008682"/>
    </source>
</evidence>
<feature type="domain" description="LysM" evidence="14">
    <location>
        <begin position="355"/>
        <end position="403"/>
    </location>
</feature>
<dbReference type="Pfam" id="PF01476">
    <property type="entry name" value="LysM"/>
    <property type="match status" value="2"/>
</dbReference>